<comment type="caution">
    <text evidence="1">The sequence shown here is derived from an EMBL/GenBank/DDBJ whole genome shotgun (WGS) entry which is preliminary data.</text>
</comment>
<sequence>MTRDVFPDYGLVEEERRATGFYDAPVSVEQAKRDHDSLMALLREIQPGVAALERRRAEVPA</sequence>
<name>A0A4Q5B7V1_9BIFI</name>
<dbReference type="Proteomes" id="UP000293268">
    <property type="component" value="Unassembled WGS sequence"/>
</dbReference>
<reference evidence="1 2" key="1">
    <citation type="submission" date="2019-01" db="EMBL/GenBank/DDBJ databases">
        <title>Unveiling genomic diversity among members of the Bifidobacterium pseudolongum species, a widely distributed gut commensal of the animal kingdom.</title>
        <authorList>
            <person name="Lugli G.A."/>
            <person name="Duranti S."/>
            <person name="Albert K."/>
            <person name="Mancabelli L."/>
            <person name="Napoli S."/>
            <person name="Viappiani A."/>
            <person name="Anzalone R."/>
            <person name="Longhi G."/>
            <person name="Milani C."/>
            <person name="Turroni F."/>
            <person name="Alessandri G."/>
            <person name="Sela D.A."/>
            <person name="Van Sinderen D."/>
            <person name="Ventura M."/>
        </authorList>
    </citation>
    <scope>NUCLEOTIDE SEQUENCE [LARGE SCALE GENOMIC DNA]</scope>
    <source>
        <strain evidence="1 2">2072B</strain>
    </source>
</reference>
<evidence type="ECO:0000313" key="1">
    <source>
        <dbReference type="EMBL" id="RYQ66067.1"/>
    </source>
</evidence>
<dbReference type="RefSeq" id="WP_129913579.1">
    <property type="nucleotide sequence ID" value="NZ_SBKU01000012.1"/>
</dbReference>
<gene>
    <name evidence="1" type="ORF">PG2072B_1505</name>
</gene>
<dbReference type="AlphaFoldDB" id="A0A4Q5B7V1"/>
<protein>
    <submittedName>
        <fullName evidence="1">Uncharacterized protein</fullName>
    </submittedName>
</protein>
<proteinExistence type="predicted"/>
<organism evidence="1 2">
    <name type="scientific">Bifidobacterium pseudolongum subsp. globosum</name>
    <dbReference type="NCBI Taxonomy" id="1690"/>
    <lineage>
        <taxon>Bacteria</taxon>
        <taxon>Bacillati</taxon>
        <taxon>Actinomycetota</taxon>
        <taxon>Actinomycetes</taxon>
        <taxon>Bifidobacteriales</taxon>
        <taxon>Bifidobacteriaceae</taxon>
        <taxon>Bifidobacterium</taxon>
    </lineage>
</organism>
<evidence type="ECO:0000313" key="2">
    <source>
        <dbReference type="Proteomes" id="UP000293268"/>
    </source>
</evidence>
<dbReference type="EMBL" id="SBKU01000012">
    <property type="protein sequence ID" value="RYQ66067.1"/>
    <property type="molecule type" value="Genomic_DNA"/>
</dbReference>
<accession>A0A4Q5B7V1</accession>